<dbReference type="EMBL" id="JAPHNI010001008">
    <property type="protein sequence ID" value="KAJ8107080.1"/>
    <property type="molecule type" value="Genomic_DNA"/>
</dbReference>
<proteinExistence type="predicted"/>
<evidence type="ECO:0000313" key="2">
    <source>
        <dbReference type="Proteomes" id="UP001153331"/>
    </source>
</evidence>
<gene>
    <name evidence="1" type="ORF">OPT61_g9112</name>
</gene>
<reference evidence="1" key="1">
    <citation type="submission" date="2022-11" db="EMBL/GenBank/DDBJ databases">
        <title>Genome Sequence of Boeremia exigua.</title>
        <authorList>
            <person name="Buettner E."/>
        </authorList>
    </citation>
    <scope>NUCLEOTIDE SEQUENCE</scope>
    <source>
        <strain evidence="1">CU02</strain>
    </source>
</reference>
<dbReference type="Proteomes" id="UP001153331">
    <property type="component" value="Unassembled WGS sequence"/>
</dbReference>
<protein>
    <submittedName>
        <fullName evidence="1">Uncharacterized protein</fullName>
    </submittedName>
</protein>
<keyword evidence="2" id="KW-1185">Reference proteome</keyword>
<sequence>MNDSSDSYMTHTESPTFASSGSIPIKSLGGQQSDGVTFVDLVLAPHTSPALKHPLRDSEGRYIEKSPPQATERETYPGWPVLYETIDGAEAIFLMLLFLSSEVWGSTDTMSLKPAHIVQNPYFYPVGNTPAVCLTDTLPPEVDGKVLLLGCGDVRNILCTVYNGAGSVHDRKLDFTCCDIEAEIIARNTVILTLIADDKEGAHFKHAWNIYYHVFLDTESMSVLRAHVKSLLHYAQSLEGWRQSPYASLIHFCDEGTLKAVVELWKLYATDPSSEQAYADVQARLKDQWKAAQRHRDEKVANSPVLDSLRSAAPVLFEACTDVDELYRTFWKTGTCLDDKKFSSKSNIANPMFGCLRSRFVLHYGQSPLTAFHLAPAYTQLAKDSPLVSEIAKSHWPTGSKALQAAFEQFVAGSITFRKHASQITVRFVNADAIAYCYVLQSQQVNVKTEDSQWYRHYWSFERLILSKTEYASPDSAPVLFNVIDTSNLIDHLGTLNLLAATAPLLEHTPASTLRTEMMVPREVNVAESAKKLLCGDLPAMAALLGLKPIQYWANTTTTCNVNENMLQDIPGANEISGCGRHPIILWKPINLSAVRYDAVELARFIYSIYLEMHSDESWATRFTRNLQAYDLYTRAGLAALLKCIKNTHVVNWPQFIHKLVADLIVNDQTLNMGPHHFQSLLTHLEMFSVMRLDEISDGWRSSSIASELQGPFRGWIDVPPVVCITLVVPHQAVAMFSDINKGNGSPICQMQLHSSVSNSQALYPDIQLGFGTVRTSGKAFTNQYRITVTPDTEGWKGDSPLIVTAMVSTVSLVGYGDTAARVAFALKSTTSNEAKFLPKLGVFLHLHRSAVGQDDVFITQHRPNTTGHMSVGSAVLLQPSSDKIASVTATPFLATHITSVQVRCDIVSEEAKQLMQSAAHVSVEQSGLFELKLKIGSTLYQRIEVPFPLKVAASKTRISRKQLWIEFTAPIADLRSLAMRPDTVFPVDMQGARAYNELTIPGRLKVKDCLYNMYMQSVGLFGARESSFFCLESSTVTCNILIDSVRMDLSHGTVFLDAAFLPPQPDTGCTYIFSFTDVPVGNINVIPIGKDTMICWKHLLAASAERCRQWKHKKTCEYQAAGRMPISTDGNQPVVCSCGAGKFPDKYLEKSALFKHVAKFAVRVAIPVIFASPISRDEEGPVKVKPASARSPSTHAGTQGTQPKKEGCLKCGAATTKAGNSLLKCAKCKAAQYCSPDCQKKDWKKHKQICKQVQEKGVGDDAA</sequence>
<accession>A0ACC2HVP9</accession>
<organism evidence="1 2">
    <name type="scientific">Boeremia exigua</name>
    <dbReference type="NCBI Taxonomy" id="749465"/>
    <lineage>
        <taxon>Eukaryota</taxon>
        <taxon>Fungi</taxon>
        <taxon>Dikarya</taxon>
        <taxon>Ascomycota</taxon>
        <taxon>Pezizomycotina</taxon>
        <taxon>Dothideomycetes</taxon>
        <taxon>Pleosporomycetidae</taxon>
        <taxon>Pleosporales</taxon>
        <taxon>Pleosporineae</taxon>
        <taxon>Didymellaceae</taxon>
        <taxon>Boeremia</taxon>
    </lineage>
</organism>
<comment type="caution">
    <text evidence="1">The sequence shown here is derived from an EMBL/GenBank/DDBJ whole genome shotgun (WGS) entry which is preliminary data.</text>
</comment>
<name>A0ACC2HVP9_9PLEO</name>
<evidence type="ECO:0000313" key="1">
    <source>
        <dbReference type="EMBL" id="KAJ8107080.1"/>
    </source>
</evidence>